<comment type="caution">
    <text evidence="3">The sequence shown here is derived from an EMBL/GenBank/DDBJ whole genome shotgun (WGS) entry which is preliminary data.</text>
</comment>
<organism evidence="3 4">
    <name type="scientific">Clostridium aciditolerans</name>
    <dbReference type="NCBI Taxonomy" id="339861"/>
    <lineage>
        <taxon>Bacteria</taxon>
        <taxon>Bacillati</taxon>
        <taxon>Bacillota</taxon>
        <taxon>Clostridia</taxon>
        <taxon>Eubacteriales</taxon>
        <taxon>Clostridiaceae</taxon>
        <taxon>Clostridium</taxon>
    </lineage>
</organism>
<keyword evidence="1" id="KW-0472">Membrane</keyword>
<name>A0A934M210_9CLOT</name>
<evidence type="ECO:0000256" key="1">
    <source>
        <dbReference type="SAM" id="Phobius"/>
    </source>
</evidence>
<keyword evidence="1" id="KW-0812">Transmembrane</keyword>
<dbReference type="Pfam" id="PF05036">
    <property type="entry name" value="SPOR"/>
    <property type="match status" value="1"/>
</dbReference>
<dbReference type="SUPFAM" id="SSF110997">
    <property type="entry name" value="Sporulation related repeat"/>
    <property type="match status" value="1"/>
</dbReference>
<dbReference type="InterPro" id="IPR036680">
    <property type="entry name" value="SPOR-like_sf"/>
</dbReference>
<evidence type="ECO:0000259" key="2">
    <source>
        <dbReference type="Pfam" id="PF05036"/>
    </source>
</evidence>
<protein>
    <submittedName>
        <fullName evidence="3">SPOR domain-containing protein</fullName>
    </submittedName>
</protein>
<accession>A0A934M210</accession>
<reference evidence="3" key="1">
    <citation type="submission" date="2020-12" db="EMBL/GenBank/DDBJ databases">
        <title>Clostridium thailandense sp. nov., a novel acetogenic bacterium isolated from peat land soil in Thailand.</title>
        <authorList>
            <person name="Chaikitkaew S."/>
            <person name="Birkeland N.K."/>
        </authorList>
    </citation>
    <scope>NUCLEOTIDE SEQUENCE</scope>
    <source>
        <strain evidence="3">DSM 17425</strain>
    </source>
</reference>
<proteinExistence type="predicted"/>
<evidence type="ECO:0000313" key="3">
    <source>
        <dbReference type="EMBL" id="MBI6871662.1"/>
    </source>
</evidence>
<feature type="transmembrane region" description="Helical" evidence="1">
    <location>
        <begin position="16"/>
        <end position="40"/>
    </location>
</feature>
<feature type="domain" description="SPOR" evidence="2">
    <location>
        <begin position="77"/>
        <end position="135"/>
    </location>
</feature>
<keyword evidence="1" id="KW-1133">Transmembrane helix</keyword>
<dbReference type="EMBL" id="JAEEGB010000004">
    <property type="protein sequence ID" value="MBI6871662.1"/>
    <property type="molecule type" value="Genomic_DNA"/>
</dbReference>
<dbReference type="GO" id="GO:0042834">
    <property type="term" value="F:peptidoglycan binding"/>
    <property type="evidence" value="ECO:0007669"/>
    <property type="project" value="InterPro"/>
</dbReference>
<dbReference type="Proteomes" id="UP000622687">
    <property type="component" value="Unassembled WGS sequence"/>
</dbReference>
<dbReference type="RefSeq" id="WP_211141112.1">
    <property type="nucleotide sequence ID" value="NZ_JAEEGB010000004.1"/>
</dbReference>
<sequence>MKYTRYDLKRDNDNKAFIAVIFLILVLAFLFGTVIFKLFIKSPISSNIKTDSVSNRSNQKTDTKSSVNLNNSKITKFVAVQGGIYQSKENADEERNLLTQYGTPFTVTEDNKTRVFLGIYTEEQAERIMKSLTEQKVENSKMTFTLNNNDLCDVEIAEIINANIQILNKLAEKNVKAIQTEDLKKWCVALKKVDKDSKNILILKDIQDHISKMPKELTKENVAENYIYLYNILKKIASK</sequence>
<dbReference type="AlphaFoldDB" id="A0A934M210"/>
<gene>
    <name evidence="3" type="ORF">I6U51_02945</name>
</gene>
<dbReference type="Gene3D" id="3.30.70.1070">
    <property type="entry name" value="Sporulation related repeat"/>
    <property type="match status" value="1"/>
</dbReference>
<dbReference type="InterPro" id="IPR007730">
    <property type="entry name" value="SPOR-like_dom"/>
</dbReference>
<evidence type="ECO:0000313" key="4">
    <source>
        <dbReference type="Proteomes" id="UP000622687"/>
    </source>
</evidence>
<keyword evidence="4" id="KW-1185">Reference proteome</keyword>